<evidence type="ECO:0000313" key="4">
    <source>
        <dbReference type="Proteomes" id="UP001152087"/>
    </source>
</evidence>
<gene>
    <name evidence="3" type="ORF">NW755_008805</name>
</gene>
<keyword evidence="4" id="KW-1185">Reference proteome</keyword>
<feature type="domain" description="Zn(2)-C6 fungal-type" evidence="2">
    <location>
        <begin position="12"/>
        <end position="42"/>
    </location>
</feature>
<keyword evidence="1" id="KW-0539">Nucleus</keyword>
<reference evidence="3" key="1">
    <citation type="submission" date="2022-09" db="EMBL/GenBank/DDBJ databases">
        <title>Fusarium specimens isolated from Avocado Roots.</title>
        <authorList>
            <person name="Stajich J."/>
            <person name="Roper C."/>
            <person name="Heimlech-Rivalta G."/>
        </authorList>
    </citation>
    <scope>NUCLEOTIDE SEQUENCE</scope>
    <source>
        <strain evidence="3">A02</strain>
    </source>
</reference>
<evidence type="ECO:0000313" key="3">
    <source>
        <dbReference type="EMBL" id="KAJ4184892.1"/>
    </source>
</evidence>
<protein>
    <recommendedName>
        <fullName evidence="2">Zn(2)-C6 fungal-type domain-containing protein</fullName>
    </recommendedName>
</protein>
<dbReference type="InterPro" id="IPR036864">
    <property type="entry name" value="Zn2-C6_fun-type_DNA-bd_sf"/>
</dbReference>
<dbReference type="AlphaFoldDB" id="A0A9W8R4C6"/>
<evidence type="ECO:0000256" key="1">
    <source>
        <dbReference type="ARBA" id="ARBA00023242"/>
    </source>
</evidence>
<sequence length="80" mass="8812">MDDVAQSSRRKACDYCVSRKIKCDGRKPTCSNCTLYGVACKITTSRRRAVLRSTATIPSAVQPPQPDRMQALEERFCAGG</sequence>
<dbReference type="GO" id="GO:0008270">
    <property type="term" value="F:zinc ion binding"/>
    <property type="evidence" value="ECO:0007669"/>
    <property type="project" value="InterPro"/>
</dbReference>
<name>A0A9W8R4C6_9HYPO</name>
<dbReference type="CDD" id="cd00067">
    <property type="entry name" value="GAL4"/>
    <property type="match status" value="1"/>
</dbReference>
<dbReference type="Gene3D" id="4.10.240.10">
    <property type="entry name" value="Zn(2)-C6 fungal-type DNA-binding domain"/>
    <property type="match status" value="1"/>
</dbReference>
<dbReference type="EMBL" id="JAOQAV010000025">
    <property type="protein sequence ID" value="KAJ4184892.1"/>
    <property type="molecule type" value="Genomic_DNA"/>
</dbReference>
<dbReference type="Proteomes" id="UP001152087">
    <property type="component" value="Unassembled WGS sequence"/>
</dbReference>
<dbReference type="PROSITE" id="PS50048">
    <property type="entry name" value="ZN2_CY6_FUNGAL_2"/>
    <property type="match status" value="1"/>
</dbReference>
<evidence type="ECO:0000259" key="2">
    <source>
        <dbReference type="PROSITE" id="PS50048"/>
    </source>
</evidence>
<dbReference type="SUPFAM" id="SSF57701">
    <property type="entry name" value="Zn2/Cys6 DNA-binding domain"/>
    <property type="match status" value="1"/>
</dbReference>
<accession>A0A9W8R4C6</accession>
<dbReference type="SMART" id="SM00066">
    <property type="entry name" value="GAL4"/>
    <property type="match status" value="1"/>
</dbReference>
<dbReference type="GO" id="GO:0000981">
    <property type="term" value="F:DNA-binding transcription factor activity, RNA polymerase II-specific"/>
    <property type="evidence" value="ECO:0007669"/>
    <property type="project" value="InterPro"/>
</dbReference>
<organism evidence="3 4">
    <name type="scientific">Fusarium falciforme</name>
    <dbReference type="NCBI Taxonomy" id="195108"/>
    <lineage>
        <taxon>Eukaryota</taxon>
        <taxon>Fungi</taxon>
        <taxon>Dikarya</taxon>
        <taxon>Ascomycota</taxon>
        <taxon>Pezizomycotina</taxon>
        <taxon>Sordariomycetes</taxon>
        <taxon>Hypocreomycetidae</taxon>
        <taxon>Hypocreales</taxon>
        <taxon>Nectriaceae</taxon>
        <taxon>Fusarium</taxon>
        <taxon>Fusarium solani species complex</taxon>
    </lineage>
</organism>
<proteinExistence type="predicted"/>
<dbReference type="InterPro" id="IPR001138">
    <property type="entry name" value="Zn2Cys6_DnaBD"/>
</dbReference>
<dbReference type="PRINTS" id="PR00755">
    <property type="entry name" value="AFLATOXINBRP"/>
</dbReference>
<dbReference type="Pfam" id="PF00172">
    <property type="entry name" value="Zn_clus"/>
    <property type="match status" value="1"/>
</dbReference>
<comment type="caution">
    <text evidence="3">The sequence shown here is derived from an EMBL/GenBank/DDBJ whole genome shotgun (WGS) entry which is preliminary data.</text>
</comment>